<dbReference type="Gene3D" id="4.10.1000.10">
    <property type="entry name" value="Zinc finger, CCCH-type"/>
    <property type="match status" value="1"/>
</dbReference>
<feature type="domain" description="C3H1-type" evidence="7">
    <location>
        <begin position="51"/>
        <end position="79"/>
    </location>
</feature>
<dbReference type="PANTHER" id="PTHR12506">
    <property type="entry name" value="PROTEIN PHOSPHATASE RELATED"/>
    <property type="match status" value="1"/>
</dbReference>
<evidence type="ECO:0000256" key="4">
    <source>
        <dbReference type="ARBA" id="ARBA00023125"/>
    </source>
</evidence>
<dbReference type="GO" id="GO:0003729">
    <property type="term" value="F:mRNA binding"/>
    <property type="evidence" value="ECO:0007669"/>
    <property type="project" value="TreeGrafter"/>
</dbReference>
<dbReference type="SMART" id="SM00356">
    <property type="entry name" value="ZnF_C3H1"/>
    <property type="match status" value="1"/>
</dbReference>
<evidence type="ECO:0000256" key="3">
    <source>
        <dbReference type="ARBA" id="ARBA00022833"/>
    </source>
</evidence>
<evidence type="ECO:0000256" key="5">
    <source>
        <dbReference type="PROSITE-ProRule" id="PRU00723"/>
    </source>
</evidence>
<dbReference type="Proteomes" id="UP001188597">
    <property type="component" value="Unassembled WGS sequence"/>
</dbReference>
<keyword evidence="3 5" id="KW-0862">Zinc</keyword>
<dbReference type="InterPro" id="IPR000571">
    <property type="entry name" value="Znf_CCCH"/>
</dbReference>
<sequence>MYVALCRLAEWLKLDHTGSLGAVTFSSVVGESSFDGQVQSLSSSVSSLPERLERPECRYLLNTGGCKYGSDCKYRHPREKVAQLACRSLGPPGLPLRPVQKDAGGANPCT</sequence>
<evidence type="ECO:0000256" key="6">
    <source>
        <dbReference type="SAM" id="MobiDB-lite"/>
    </source>
</evidence>
<evidence type="ECO:0000259" key="7">
    <source>
        <dbReference type="PROSITE" id="PS50103"/>
    </source>
</evidence>
<dbReference type="PROSITE" id="PS50103">
    <property type="entry name" value="ZF_C3H1"/>
    <property type="match status" value="1"/>
</dbReference>
<proteinExistence type="predicted"/>
<evidence type="ECO:0000256" key="2">
    <source>
        <dbReference type="ARBA" id="ARBA00022771"/>
    </source>
</evidence>
<keyword evidence="1 5" id="KW-0479">Metal-binding</keyword>
<keyword evidence="9" id="KW-1185">Reference proteome</keyword>
<dbReference type="PANTHER" id="PTHR12506:SF50">
    <property type="entry name" value="ZINC FINGER CCCH DOMAIN-CONTAINING PROTEIN 26"/>
    <property type="match status" value="1"/>
</dbReference>
<dbReference type="GO" id="GO:0003677">
    <property type="term" value="F:DNA binding"/>
    <property type="evidence" value="ECO:0007669"/>
    <property type="project" value="UniProtKB-KW"/>
</dbReference>
<keyword evidence="4" id="KW-0238">DNA-binding</keyword>
<reference evidence="8" key="1">
    <citation type="submission" date="2022-12" db="EMBL/GenBank/DDBJ databases">
        <title>Draft genome assemblies for two species of Escallonia (Escalloniales).</title>
        <authorList>
            <person name="Chanderbali A."/>
            <person name="Dervinis C."/>
            <person name="Anghel I."/>
            <person name="Soltis D."/>
            <person name="Soltis P."/>
            <person name="Zapata F."/>
        </authorList>
    </citation>
    <scope>NUCLEOTIDE SEQUENCE</scope>
    <source>
        <strain evidence="8">UCBG64.0493</strain>
        <tissue evidence="8">Leaf</tissue>
    </source>
</reference>
<gene>
    <name evidence="8" type="ORF">RJ639_024395</name>
</gene>
<name>A0AA88V1N2_9ASTE</name>
<dbReference type="Pfam" id="PF00642">
    <property type="entry name" value="zf-CCCH"/>
    <property type="match status" value="1"/>
</dbReference>
<dbReference type="EMBL" id="JAVXUP010003289">
    <property type="protein sequence ID" value="KAK2999418.1"/>
    <property type="molecule type" value="Genomic_DNA"/>
</dbReference>
<evidence type="ECO:0000313" key="8">
    <source>
        <dbReference type="EMBL" id="KAK2999418.1"/>
    </source>
</evidence>
<feature type="region of interest" description="Disordered" evidence="6">
    <location>
        <begin position="90"/>
        <end position="110"/>
    </location>
</feature>
<dbReference type="GO" id="GO:0008270">
    <property type="term" value="F:zinc ion binding"/>
    <property type="evidence" value="ECO:0007669"/>
    <property type="project" value="UniProtKB-KW"/>
</dbReference>
<keyword evidence="2 5" id="KW-0863">Zinc-finger</keyword>
<organism evidence="8 9">
    <name type="scientific">Escallonia herrerae</name>
    <dbReference type="NCBI Taxonomy" id="1293975"/>
    <lineage>
        <taxon>Eukaryota</taxon>
        <taxon>Viridiplantae</taxon>
        <taxon>Streptophyta</taxon>
        <taxon>Embryophyta</taxon>
        <taxon>Tracheophyta</taxon>
        <taxon>Spermatophyta</taxon>
        <taxon>Magnoliopsida</taxon>
        <taxon>eudicotyledons</taxon>
        <taxon>Gunneridae</taxon>
        <taxon>Pentapetalae</taxon>
        <taxon>asterids</taxon>
        <taxon>campanulids</taxon>
        <taxon>Escalloniales</taxon>
        <taxon>Escalloniaceae</taxon>
        <taxon>Escallonia</taxon>
    </lineage>
</organism>
<comment type="caution">
    <text evidence="8">The sequence shown here is derived from an EMBL/GenBank/DDBJ whole genome shotgun (WGS) entry which is preliminary data.</text>
</comment>
<evidence type="ECO:0000313" key="9">
    <source>
        <dbReference type="Proteomes" id="UP001188597"/>
    </source>
</evidence>
<dbReference type="SUPFAM" id="SSF90229">
    <property type="entry name" value="CCCH zinc finger"/>
    <property type="match status" value="1"/>
</dbReference>
<dbReference type="AlphaFoldDB" id="A0AA88V1N2"/>
<feature type="zinc finger region" description="C3H1-type" evidence="5">
    <location>
        <begin position="51"/>
        <end position="79"/>
    </location>
</feature>
<dbReference type="InterPro" id="IPR050974">
    <property type="entry name" value="Plant_ZF_CCCH"/>
</dbReference>
<dbReference type="InterPro" id="IPR036855">
    <property type="entry name" value="Znf_CCCH_sf"/>
</dbReference>
<protein>
    <recommendedName>
        <fullName evidence="7">C3H1-type domain-containing protein</fullName>
    </recommendedName>
</protein>
<accession>A0AA88V1N2</accession>
<evidence type="ECO:0000256" key="1">
    <source>
        <dbReference type="ARBA" id="ARBA00022723"/>
    </source>
</evidence>